<evidence type="ECO:0000256" key="1">
    <source>
        <dbReference type="SAM" id="MobiDB-lite"/>
    </source>
</evidence>
<gene>
    <name evidence="2" type="ORF">LCGC14_2051490</name>
</gene>
<reference evidence="2" key="1">
    <citation type="journal article" date="2015" name="Nature">
        <title>Complex archaea that bridge the gap between prokaryotes and eukaryotes.</title>
        <authorList>
            <person name="Spang A."/>
            <person name="Saw J.H."/>
            <person name="Jorgensen S.L."/>
            <person name="Zaremba-Niedzwiedzka K."/>
            <person name="Martijn J."/>
            <person name="Lind A.E."/>
            <person name="van Eijk R."/>
            <person name="Schleper C."/>
            <person name="Guy L."/>
            <person name="Ettema T.J."/>
        </authorList>
    </citation>
    <scope>NUCLEOTIDE SEQUENCE</scope>
</reference>
<dbReference type="AlphaFoldDB" id="A0A0F9HKY1"/>
<evidence type="ECO:0000313" key="2">
    <source>
        <dbReference type="EMBL" id="KKL75777.1"/>
    </source>
</evidence>
<feature type="compositionally biased region" description="Low complexity" evidence="1">
    <location>
        <begin position="71"/>
        <end position="85"/>
    </location>
</feature>
<comment type="caution">
    <text evidence="2">The sequence shown here is derived from an EMBL/GenBank/DDBJ whole genome shotgun (WGS) entry which is preliminary data.</text>
</comment>
<organism evidence="2">
    <name type="scientific">marine sediment metagenome</name>
    <dbReference type="NCBI Taxonomy" id="412755"/>
    <lineage>
        <taxon>unclassified sequences</taxon>
        <taxon>metagenomes</taxon>
        <taxon>ecological metagenomes</taxon>
    </lineage>
</organism>
<accession>A0A0F9HKY1</accession>
<feature type="region of interest" description="Disordered" evidence="1">
    <location>
        <begin position="1"/>
        <end position="96"/>
    </location>
</feature>
<dbReference type="EMBL" id="LAZR01024251">
    <property type="protein sequence ID" value="KKL75777.1"/>
    <property type="molecule type" value="Genomic_DNA"/>
</dbReference>
<protein>
    <submittedName>
        <fullName evidence="2">Uncharacterized protein</fullName>
    </submittedName>
</protein>
<proteinExistence type="predicted"/>
<name>A0A0F9HKY1_9ZZZZ</name>
<sequence>MYGKRVLGEKAWQAQQAVAKSATEHSGFGPRVTGIQSEPPVAVKEPPVEEAPVEPTPPGDNVPTGEGSSVEEFPPAEEAPTTAPPKGVGEPEHSVDDVVQALEGRTSMKQLDVLIDAEFDRDEPRKDALQLLLEAEKGRREPRAAILKQLNAALNV</sequence>